<dbReference type="Pfam" id="PF08909">
    <property type="entry name" value="DUF1854"/>
    <property type="match status" value="1"/>
</dbReference>
<organism evidence="2 3">
    <name type="scientific">Caldimonas aquatica</name>
    <dbReference type="NCBI Taxonomy" id="376175"/>
    <lineage>
        <taxon>Bacteria</taxon>
        <taxon>Pseudomonadati</taxon>
        <taxon>Pseudomonadota</taxon>
        <taxon>Betaproteobacteria</taxon>
        <taxon>Burkholderiales</taxon>
        <taxon>Sphaerotilaceae</taxon>
        <taxon>Caldimonas</taxon>
    </lineage>
</organism>
<dbReference type="EMBL" id="CP110257">
    <property type="protein sequence ID" value="UZD54132.1"/>
    <property type="molecule type" value="Genomic_DNA"/>
</dbReference>
<dbReference type="InterPro" id="IPR015005">
    <property type="entry name" value="DUF1854"/>
</dbReference>
<dbReference type="Proteomes" id="UP001163266">
    <property type="component" value="Chromosome"/>
</dbReference>
<proteinExistence type="predicted"/>
<keyword evidence="3" id="KW-1185">Reference proteome</keyword>
<accession>A0ABY6MQ95</accession>
<dbReference type="RefSeq" id="WP_264891701.1">
    <property type="nucleotide sequence ID" value="NZ_CP110257.1"/>
</dbReference>
<feature type="domain" description="DUF1854" evidence="1">
    <location>
        <begin position="31"/>
        <end position="160"/>
    </location>
</feature>
<protein>
    <submittedName>
        <fullName evidence="2">DUF1854 domain-containing protein</fullName>
    </submittedName>
</protein>
<gene>
    <name evidence="2" type="ORF">OMP39_10630</name>
</gene>
<evidence type="ECO:0000313" key="3">
    <source>
        <dbReference type="Proteomes" id="UP001163266"/>
    </source>
</evidence>
<sequence>MPATPTMPCDLDLHRNPRGRLVLTAPDGHVHEGVTPVRAFPLSAPDEGVSLVGPDGHELAWIDRLSALPEPLRQLLEQELAVRDFAPRIRRLVHVSSFATPSTWEVETDRGPARLLLKAEEDIRRLPGGGLLVTDGHGLHFRIDDLGALDKASRRMLDRFLA</sequence>
<reference evidence="2" key="1">
    <citation type="submission" date="2022-10" db="EMBL/GenBank/DDBJ databases">
        <title>Complete genome sequence of Schlegelella aquatica LMG 23380.</title>
        <authorList>
            <person name="Musilova J."/>
            <person name="Kourilova X."/>
            <person name="Bezdicek M."/>
            <person name="Hermankova K."/>
            <person name="Obruca S."/>
            <person name="Sedlar K."/>
        </authorList>
    </citation>
    <scope>NUCLEOTIDE SEQUENCE</scope>
    <source>
        <strain evidence="2">LMG 23380</strain>
    </source>
</reference>
<name>A0ABY6MQ95_9BURK</name>
<evidence type="ECO:0000313" key="2">
    <source>
        <dbReference type="EMBL" id="UZD54132.1"/>
    </source>
</evidence>
<evidence type="ECO:0000259" key="1">
    <source>
        <dbReference type="Pfam" id="PF08909"/>
    </source>
</evidence>